<protein>
    <submittedName>
        <fullName evidence="2">Tweety family member 2</fullName>
    </submittedName>
</protein>
<evidence type="ECO:0000256" key="1">
    <source>
        <dbReference type="SAM" id="MobiDB-lite"/>
    </source>
</evidence>
<keyword evidence="3" id="KW-1185">Reference proteome</keyword>
<accession>A0A7J8D340</accession>
<reference evidence="2 3" key="1">
    <citation type="journal article" date="2020" name="Nature">
        <title>Six reference-quality genomes reveal evolution of bat adaptations.</title>
        <authorList>
            <person name="Jebb D."/>
            <person name="Huang Z."/>
            <person name="Pippel M."/>
            <person name="Hughes G.M."/>
            <person name="Lavrichenko K."/>
            <person name="Devanna P."/>
            <person name="Winkler S."/>
            <person name="Jermiin L.S."/>
            <person name="Skirmuntt E.C."/>
            <person name="Katzourakis A."/>
            <person name="Burkitt-Gray L."/>
            <person name="Ray D.A."/>
            <person name="Sullivan K.A.M."/>
            <person name="Roscito J.G."/>
            <person name="Kirilenko B.M."/>
            <person name="Davalos L.M."/>
            <person name="Corthals A.P."/>
            <person name="Power M.L."/>
            <person name="Jones G."/>
            <person name="Ransome R.D."/>
            <person name="Dechmann D.K.N."/>
            <person name="Locatelli A.G."/>
            <person name="Puechmaille S.J."/>
            <person name="Fedrigo O."/>
            <person name="Jarvis E.D."/>
            <person name="Hiller M."/>
            <person name="Vernes S.C."/>
            <person name="Myers E.W."/>
            <person name="Teeling E.C."/>
        </authorList>
    </citation>
    <scope>NUCLEOTIDE SEQUENCE [LARGE SCALE GENOMIC DNA]</scope>
    <source>
        <strain evidence="2">MMolMol1</strain>
        <tissue evidence="2">Muscle</tissue>
    </source>
</reference>
<dbReference type="AlphaFoldDB" id="A0A7J8D340"/>
<sequence>MRTTRSIRRGSAEILTKAQGRRRTHDLDQSLPLWPHLHTGNGPQLPGCPLAGSPGQLTPAPHRLQGAMAVRRGRTRPQGPLPGLCLLQAQPEVQVTLRVASLLLAAQNGSIFLQVKVEELIRGCS</sequence>
<gene>
    <name evidence="2" type="ORF">HJG59_018986</name>
</gene>
<dbReference type="Proteomes" id="UP000550707">
    <property type="component" value="Unassembled WGS sequence"/>
</dbReference>
<organism evidence="2 3">
    <name type="scientific">Molossus molossus</name>
    <name type="common">Pallas' mastiff bat</name>
    <name type="synonym">Vespertilio molossus</name>
    <dbReference type="NCBI Taxonomy" id="27622"/>
    <lineage>
        <taxon>Eukaryota</taxon>
        <taxon>Metazoa</taxon>
        <taxon>Chordata</taxon>
        <taxon>Craniata</taxon>
        <taxon>Vertebrata</taxon>
        <taxon>Euteleostomi</taxon>
        <taxon>Mammalia</taxon>
        <taxon>Eutheria</taxon>
        <taxon>Laurasiatheria</taxon>
        <taxon>Chiroptera</taxon>
        <taxon>Yangochiroptera</taxon>
        <taxon>Molossidae</taxon>
        <taxon>Molossus</taxon>
    </lineage>
</organism>
<proteinExistence type="predicted"/>
<evidence type="ECO:0000313" key="2">
    <source>
        <dbReference type="EMBL" id="KAF6417550.1"/>
    </source>
</evidence>
<name>A0A7J8D340_MOLMO</name>
<dbReference type="EMBL" id="JACASF010000019">
    <property type="protein sequence ID" value="KAF6417550.1"/>
    <property type="molecule type" value="Genomic_DNA"/>
</dbReference>
<comment type="caution">
    <text evidence="2">The sequence shown here is derived from an EMBL/GenBank/DDBJ whole genome shotgun (WGS) entry which is preliminary data.</text>
</comment>
<evidence type="ECO:0000313" key="3">
    <source>
        <dbReference type="Proteomes" id="UP000550707"/>
    </source>
</evidence>
<feature type="region of interest" description="Disordered" evidence="1">
    <location>
        <begin position="18"/>
        <end position="58"/>
    </location>
</feature>